<keyword evidence="2" id="KW-0540">Nuclease</keyword>
<keyword evidence="3" id="KW-1185">Reference proteome</keyword>
<keyword evidence="1" id="KW-0472">Membrane</keyword>
<dbReference type="GO" id="GO:0004527">
    <property type="term" value="F:exonuclease activity"/>
    <property type="evidence" value="ECO:0007669"/>
    <property type="project" value="UniProtKB-KW"/>
</dbReference>
<keyword evidence="2" id="KW-0378">Hydrolase</keyword>
<dbReference type="SUPFAM" id="SSF52980">
    <property type="entry name" value="Restriction endonuclease-like"/>
    <property type="match status" value="1"/>
</dbReference>
<feature type="transmembrane region" description="Helical" evidence="1">
    <location>
        <begin position="14"/>
        <end position="37"/>
    </location>
</feature>
<dbReference type="AlphaFoldDB" id="A0A5E4M904"/>
<dbReference type="InterPro" id="IPR011604">
    <property type="entry name" value="PDDEXK-like_dom_sf"/>
</dbReference>
<dbReference type="OrthoDB" id="6617437at2759"/>
<dbReference type="InterPro" id="IPR011335">
    <property type="entry name" value="Restrct_endonuc-II-like"/>
</dbReference>
<organism evidence="2 3">
    <name type="scientific">Cinara cedri</name>
    <dbReference type="NCBI Taxonomy" id="506608"/>
    <lineage>
        <taxon>Eukaryota</taxon>
        <taxon>Metazoa</taxon>
        <taxon>Ecdysozoa</taxon>
        <taxon>Arthropoda</taxon>
        <taxon>Hexapoda</taxon>
        <taxon>Insecta</taxon>
        <taxon>Pterygota</taxon>
        <taxon>Neoptera</taxon>
        <taxon>Paraneoptera</taxon>
        <taxon>Hemiptera</taxon>
        <taxon>Sternorrhyncha</taxon>
        <taxon>Aphidomorpha</taxon>
        <taxon>Aphidoidea</taxon>
        <taxon>Aphididae</taxon>
        <taxon>Lachninae</taxon>
        <taxon>Cinara</taxon>
    </lineage>
</organism>
<evidence type="ECO:0000313" key="3">
    <source>
        <dbReference type="Proteomes" id="UP000325440"/>
    </source>
</evidence>
<keyword evidence="2" id="KW-0255">Endonuclease</keyword>
<reference evidence="2 3" key="1">
    <citation type="submission" date="2019-08" db="EMBL/GenBank/DDBJ databases">
        <authorList>
            <person name="Alioto T."/>
            <person name="Alioto T."/>
            <person name="Gomez Garrido J."/>
        </authorList>
    </citation>
    <scope>NUCLEOTIDE SEQUENCE [LARGE SCALE GENOMIC DNA]</scope>
</reference>
<proteinExistence type="predicted"/>
<keyword evidence="2" id="KW-0269">Exonuclease</keyword>
<sequence length="98" mass="12033">MVSLAKIKLSKLNVLFQLGIILIYLMLSTQEKFLFVLETKKYRSVKKNHNYHYQIQTQLHVTKRKECHFFMYSRNRHHNICTTNDDNFWYQKIRSQIH</sequence>
<protein>
    <submittedName>
        <fullName evidence="2">Restriction endonuclease type II-like,Exonuclease, phage-type/RecB, C-terminal</fullName>
    </submittedName>
</protein>
<dbReference type="GO" id="GO:0006281">
    <property type="term" value="P:DNA repair"/>
    <property type="evidence" value="ECO:0007669"/>
    <property type="project" value="UniProtKB-ARBA"/>
</dbReference>
<name>A0A5E4M904_9HEMI</name>
<gene>
    <name evidence="2" type="ORF">CINCED_3A003392</name>
</gene>
<keyword evidence="1" id="KW-0812">Transmembrane</keyword>
<accession>A0A5E4M904</accession>
<evidence type="ECO:0000256" key="1">
    <source>
        <dbReference type="SAM" id="Phobius"/>
    </source>
</evidence>
<keyword evidence="1" id="KW-1133">Transmembrane helix</keyword>
<dbReference type="EMBL" id="CABPRJ010000090">
    <property type="protein sequence ID" value="VVC27328.1"/>
    <property type="molecule type" value="Genomic_DNA"/>
</dbReference>
<evidence type="ECO:0000313" key="2">
    <source>
        <dbReference type="EMBL" id="VVC27328.1"/>
    </source>
</evidence>
<dbReference type="GO" id="GO:0004519">
    <property type="term" value="F:endonuclease activity"/>
    <property type="evidence" value="ECO:0007669"/>
    <property type="project" value="UniProtKB-KW"/>
</dbReference>
<feature type="non-terminal residue" evidence="2">
    <location>
        <position position="98"/>
    </location>
</feature>
<dbReference type="Gene3D" id="3.90.320.10">
    <property type="match status" value="1"/>
</dbReference>
<dbReference type="Proteomes" id="UP000325440">
    <property type="component" value="Unassembled WGS sequence"/>
</dbReference>